<comment type="caution">
    <text evidence="1">The sequence shown here is derived from an EMBL/GenBank/DDBJ whole genome shotgun (WGS) entry which is preliminary data.</text>
</comment>
<sequence>MSAEVPVAIVGIGGRFPGGSDTPDLFYQFLRNKGDGMVEPPPERWIHAEWNGGANEPGKYHCAKGGFISGIDQFDPLEFGISAKEAQHLDPAIRLTLEAAHDALQDSGIDYRGSKTGVFFGNLLTTTDELDDDRYEMNNYNGVGKCVSIRANRISFTFDLRGPSLTVDTACSASATAMHLALCAIKLGDCDQALVVGANTMINPEHTVSFSKLGVLSPTGSSKSFDASADGYARAEAAAAVLIKRLDHVKRDGDSAYAVLTGSAINANGKGKSLTMPEGAMQAETIKGAYATAKRDPAEAFFVELHATGTKVGDPIETNGAGKVFSKGRSDDKLLRVGSIKANIGHAEGCSFLASLVKVSLMLHHKEIIPNIRFNSPNPKIDFAGGKMKVQTEIEKITPAMAAKDGKWVTSISSYGVGGSNAHVVLESFDSVHDLEKPTATITTVPSPLYLFSIGTLTETSLARWKDTLTTTFADVADDRALRSIARDLGRQTRAYPARSFAVAASLGPDTKFSKPVLTNSNSSPKLCLVFSGQGPQHVFMGRQLSESYPAFLDAIKENDRILVEKYGQESMLERTGLFIPGVECKLASSGVWPVREVVLSLVFVQVALVDLIRSLGIRYDVVVGHSIGEIAMGYASGHYDREMAVGIAVARAAAMTQAEGNGAMVALGVGVQKAKTMIRKVLSKAKVTSGLWIAGLNSPSAVTVAGTHELIDAMVELAADPDAKVFAAKLRVGCAFHTPLMEPQEELFKTRINQTPLARGTNTPIARVMSTTDGKWLDRDLDINYCWDNIRRPVLFGTAMNKILNDYGAEGLLFLEIAPHPVLKAYIEQCGGEPVSLIRRPNPKVPAQNTGEHYQFLEGIGNMLAAGFKHVDFDRLCASPDGRTDFYKPKLPDYPYNKSYCWAESGGERSRRLREKPRPIATPHFRINVDSHPDLTGHIVFDAVLFPASGYVESILENGAMVASNIAIHKPLVLNASGTFPGHAGCVIEGDKWQFRASTNNDFNNGEIILDSVYASGSFSRVNPAYDENAPRMFDVESKLSRSRGSVTGDEFYDAIPGAYRYQDHFKNYLKTVHEIDDENSWGGKAYLTRLEVPEGTPDVFGNGYVIHPGILDSITQCGLAMFINMDTKLFDFNGVFLPVKIDALRRWDSRDAPDLDSEIKKGIWTYFTGRTWAPGGPFKSDYVIANSEGRVLFTIEGFEIARAPDAEPVPITDSSLEERLTTVWQAKSFPSKPSSLTADATLTSVFNALARSAGAAGRKVVRVVDLSPTADIAKGLDSSLMSLLTDAHVVTEYFCAASTPEDADAKTSTLTYTHARSLAVESWKLTDDVEDTMLVSFDIALYSADLSNAPVNVADITNFLVSSGVLVLSVSDSKSHSDNDETEQLTIDALLEKLRAIPASDVQISRQADGSSIVVVRITQPILSVPAGPFKSVVIYPFEHGREGELIEIAKNISADAEFWITGNDDAAGIGALGIASCIIAESPEYTVRSVLFEDHSLSEAAREKIVHDLRRNSLLLEQHMKISQNGDVYVRRLVHGSVEV</sequence>
<organism evidence="1 2">
    <name type="scientific">Leucogyrophana mollusca</name>
    <dbReference type="NCBI Taxonomy" id="85980"/>
    <lineage>
        <taxon>Eukaryota</taxon>
        <taxon>Fungi</taxon>
        <taxon>Dikarya</taxon>
        <taxon>Basidiomycota</taxon>
        <taxon>Agaricomycotina</taxon>
        <taxon>Agaricomycetes</taxon>
        <taxon>Agaricomycetidae</taxon>
        <taxon>Boletales</taxon>
        <taxon>Boletales incertae sedis</taxon>
        <taxon>Leucogyrophana</taxon>
    </lineage>
</organism>
<accession>A0ACB8BEE3</accession>
<name>A0ACB8BEE3_9AGAM</name>
<keyword evidence="2" id="KW-1185">Reference proteome</keyword>
<evidence type="ECO:0000313" key="1">
    <source>
        <dbReference type="EMBL" id="KAH7924097.1"/>
    </source>
</evidence>
<proteinExistence type="predicted"/>
<dbReference type="EMBL" id="MU266434">
    <property type="protein sequence ID" value="KAH7924097.1"/>
    <property type="molecule type" value="Genomic_DNA"/>
</dbReference>
<gene>
    <name evidence="1" type="ORF">BV22DRAFT_540034</name>
</gene>
<feature type="non-terminal residue" evidence="1">
    <location>
        <position position="1543"/>
    </location>
</feature>
<protein>
    <submittedName>
        <fullName evidence="1">Ketoacyl-synt-domain-containing protein</fullName>
    </submittedName>
</protein>
<reference evidence="1" key="1">
    <citation type="journal article" date="2021" name="New Phytol.">
        <title>Evolutionary innovations through gain and loss of genes in the ectomycorrhizal Boletales.</title>
        <authorList>
            <person name="Wu G."/>
            <person name="Miyauchi S."/>
            <person name="Morin E."/>
            <person name="Kuo A."/>
            <person name="Drula E."/>
            <person name="Varga T."/>
            <person name="Kohler A."/>
            <person name="Feng B."/>
            <person name="Cao Y."/>
            <person name="Lipzen A."/>
            <person name="Daum C."/>
            <person name="Hundley H."/>
            <person name="Pangilinan J."/>
            <person name="Johnson J."/>
            <person name="Barry K."/>
            <person name="LaButti K."/>
            <person name="Ng V."/>
            <person name="Ahrendt S."/>
            <person name="Min B."/>
            <person name="Choi I.G."/>
            <person name="Park H."/>
            <person name="Plett J.M."/>
            <person name="Magnuson J."/>
            <person name="Spatafora J.W."/>
            <person name="Nagy L.G."/>
            <person name="Henrissat B."/>
            <person name="Grigoriev I.V."/>
            <person name="Yang Z.L."/>
            <person name="Xu J."/>
            <person name="Martin F.M."/>
        </authorList>
    </citation>
    <scope>NUCLEOTIDE SEQUENCE</scope>
    <source>
        <strain evidence="1">KUC20120723A-06</strain>
    </source>
</reference>
<dbReference type="Proteomes" id="UP000790709">
    <property type="component" value="Unassembled WGS sequence"/>
</dbReference>
<evidence type="ECO:0000313" key="2">
    <source>
        <dbReference type="Proteomes" id="UP000790709"/>
    </source>
</evidence>